<feature type="signal peptide" evidence="1">
    <location>
        <begin position="1"/>
        <end position="17"/>
    </location>
</feature>
<proteinExistence type="predicted"/>
<evidence type="ECO:0000313" key="4">
    <source>
        <dbReference type="Proteomes" id="UP000467214"/>
    </source>
</evidence>
<dbReference type="Gene3D" id="3.90.70.10">
    <property type="entry name" value="Cysteine proteinases"/>
    <property type="match status" value="1"/>
</dbReference>
<comment type="caution">
    <text evidence="3">The sequence shown here is derived from an EMBL/GenBank/DDBJ whole genome shotgun (WGS) entry which is preliminary data.</text>
</comment>
<dbReference type="Proteomes" id="UP000467214">
    <property type="component" value="Unassembled WGS sequence"/>
</dbReference>
<dbReference type="GO" id="GO:0006508">
    <property type="term" value="P:proteolysis"/>
    <property type="evidence" value="ECO:0007669"/>
    <property type="project" value="InterPro"/>
</dbReference>
<dbReference type="GO" id="GO:0008233">
    <property type="term" value="F:peptidase activity"/>
    <property type="evidence" value="ECO:0007669"/>
    <property type="project" value="InterPro"/>
</dbReference>
<reference evidence="3 4" key="1">
    <citation type="submission" date="2019-12" db="EMBL/GenBank/DDBJ databases">
        <title>Neisseriaceae gen. nov. sp. Genome sequencing and assembly.</title>
        <authorList>
            <person name="Liu Z."/>
            <person name="Li A."/>
        </authorList>
    </citation>
    <scope>NUCLEOTIDE SEQUENCE [LARGE SCALE GENOMIC DNA]</scope>
    <source>
        <strain evidence="3 4">B2N2-7</strain>
    </source>
</reference>
<dbReference type="GO" id="GO:0005524">
    <property type="term" value="F:ATP binding"/>
    <property type="evidence" value="ECO:0007669"/>
    <property type="project" value="InterPro"/>
</dbReference>
<gene>
    <name evidence="3" type="ORF">GQF02_09035</name>
</gene>
<protein>
    <submittedName>
        <fullName evidence="3">Peptidase C39</fullName>
    </submittedName>
</protein>
<keyword evidence="4" id="KW-1185">Reference proteome</keyword>
<dbReference type="InterPro" id="IPR005074">
    <property type="entry name" value="Peptidase_C39"/>
</dbReference>
<dbReference type="PROSITE" id="PS50990">
    <property type="entry name" value="PEPTIDASE_C39"/>
    <property type="match status" value="1"/>
</dbReference>
<dbReference type="EMBL" id="WSSB01000007">
    <property type="protein sequence ID" value="MXR37115.1"/>
    <property type="molecule type" value="Genomic_DNA"/>
</dbReference>
<sequence>MRISVLLLALASLPALAFDGMVPAQTVPFAFSKKVTSLRDARYAHVVEQKTDYSCGAAALATLLTHAYNRPVDEQAIILGMFETGDRALIAQQGFSMLDMKRYLEAQGLRAGGFVVDMEKLRTLKVPAIVLLNDSGYKHFVVLRRFSDSGALVADPALGNRTIPAQDFLRQWNKVLLVAAGPGYRLDNPLMKPGSLVAARFDRLRAPLQSELLEFGFKHSDFF</sequence>
<organism evidence="3 4">
    <name type="scientific">Craterilacuibacter sinensis</name>
    <dbReference type="NCBI Taxonomy" id="2686017"/>
    <lineage>
        <taxon>Bacteria</taxon>
        <taxon>Pseudomonadati</taxon>
        <taxon>Pseudomonadota</taxon>
        <taxon>Betaproteobacteria</taxon>
        <taxon>Neisseriales</taxon>
        <taxon>Neisseriaceae</taxon>
        <taxon>Craterilacuibacter</taxon>
    </lineage>
</organism>
<dbReference type="RefSeq" id="WP_160796505.1">
    <property type="nucleotide sequence ID" value="NZ_WSSB01000007.1"/>
</dbReference>
<feature type="chain" id="PRO_5032779603" evidence="1">
    <location>
        <begin position="18"/>
        <end position="223"/>
    </location>
</feature>
<keyword evidence="1" id="KW-0732">Signal</keyword>
<feature type="domain" description="Peptidase C39" evidence="2">
    <location>
        <begin position="49"/>
        <end position="179"/>
    </location>
</feature>
<name>A0A845BL99_9NEIS</name>
<dbReference type="GO" id="GO:0016020">
    <property type="term" value="C:membrane"/>
    <property type="evidence" value="ECO:0007669"/>
    <property type="project" value="InterPro"/>
</dbReference>
<dbReference type="CDD" id="cd02423">
    <property type="entry name" value="Peptidase_C39G"/>
    <property type="match status" value="1"/>
</dbReference>
<evidence type="ECO:0000256" key="1">
    <source>
        <dbReference type="SAM" id="SignalP"/>
    </source>
</evidence>
<evidence type="ECO:0000313" key="3">
    <source>
        <dbReference type="EMBL" id="MXR37115.1"/>
    </source>
</evidence>
<evidence type="ECO:0000259" key="2">
    <source>
        <dbReference type="PROSITE" id="PS50990"/>
    </source>
</evidence>
<accession>A0A845BL99</accession>
<dbReference type="Pfam" id="PF03412">
    <property type="entry name" value="Peptidase_C39"/>
    <property type="match status" value="1"/>
</dbReference>
<dbReference type="AlphaFoldDB" id="A0A845BL99"/>